<evidence type="ECO:0000256" key="1">
    <source>
        <dbReference type="ARBA" id="ARBA00022737"/>
    </source>
</evidence>
<feature type="region of interest" description="Disordered" evidence="2">
    <location>
        <begin position="1330"/>
        <end position="1351"/>
    </location>
</feature>
<name>A0A8B6H2X6_MYTGA</name>
<evidence type="ECO:0000313" key="4">
    <source>
        <dbReference type="EMBL" id="VDI72725.1"/>
    </source>
</evidence>
<dbReference type="InterPro" id="IPR011990">
    <property type="entry name" value="TPR-like_helical_dom_sf"/>
</dbReference>
<feature type="compositionally biased region" description="Acidic residues" evidence="2">
    <location>
        <begin position="7"/>
        <end position="17"/>
    </location>
</feature>
<dbReference type="InterPro" id="IPR051191">
    <property type="entry name" value="DCAF12"/>
</dbReference>
<feature type="compositionally biased region" description="Basic and acidic residues" evidence="2">
    <location>
        <begin position="1236"/>
        <end position="1245"/>
    </location>
</feature>
<evidence type="ECO:0000256" key="2">
    <source>
        <dbReference type="SAM" id="MobiDB-lite"/>
    </source>
</evidence>
<proteinExistence type="predicted"/>
<organism evidence="4 5">
    <name type="scientific">Mytilus galloprovincialis</name>
    <name type="common">Mediterranean mussel</name>
    <dbReference type="NCBI Taxonomy" id="29158"/>
    <lineage>
        <taxon>Eukaryota</taxon>
        <taxon>Metazoa</taxon>
        <taxon>Spiralia</taxon>
        <taxon>Lophotrochozoa</taxon>
        <taxon>Mollusca</taxon>
        <taxon>Bivalvia</taxon>
        <taxon>Autobranchia</taxon>
        <taxon>Pteriomorphia</taxon>
        <taxon>Mytilida</taxon>
        <taxon>Mytiloidea</taxon>
        <taxon>Mytilidae</taxon>
        <taxon>Mytilinae</taxon>
        <taxon>Mytilus</taxon>
    </lineage>
</organism>
<sequence length="1590" mass="182327">MVMEGYIFDEDEDEEPEQNQKFHIRKPVKPYICSTPGDFSEERDFLLENVFPKLREICKLRGGYFSPVDIRWENDDEQVVNGHLLKLLLDYICNCCPYFICLLGETYGPYRSLDAPKLPKRFKINEDADWLDKNYLIAASAGYDWVLQEGHQNTSLTELEIIQAAFLNNTKHCHFYYRQPEHLNHKYGHLPSEEKEKLSQIHLPDSEYADLNIRDLKQRIVNKGIPVRFFKTLEELGNYVMKDWSGIIENVFPFLEYPIEILDQEEYRDWAANETFAEVRRQVFITSPATKTAMEKMTEFALTALDEPSFEPEAELSKLRTHTLTKMLKKKKSVEIKYKSILSVYGDRGCGKSTLIANWIKKFKSENPEIKVIHQYTGSCSKNTDIAYFLRQCIQELRYEFLRQDRESTVVTDNGGPWTFQEVCEAFNAVASLGPSVIVIDGLDEIGATLGKTIRQVKELQWLPFPFPPQCKIICTMSRSDLVYHGLSRRQDCTLLSMPVFNTIQLQMQFLEEHMQQHFHLLNKNHYQQINDVKLTKNPLFLNILGNEIESYSVHSNLAEYLDETYDKISSLRDLCVRCFQRWTKEYSWNKESLYGDAEDEAELELEGWIPDTLRLFAVCRGGLTVEEVLTILQTLGYCNTREVKSYDWLQFRNCIGNFLLEKANGLLDFSHQHLKEIVEYVLLRGAKKKDSRKNQMKQFSLHSLKAGGGSAATSNEPENEWKEQKKKFHSHVAKFFLKQPFCQRTIEELPWQLLSAGDIKTLVKVLTDPVILEGFLDETKKNPSNRQDLAFYWNILKDEGISVTTTYQQMLMKIGILDPVVYDSEDFDREEMSTSMSTEEKSDTPTIPIIITTPAPEGELSIIEETGSIPDTELQKLEESTKKESVAKDDGIDTIFLTESKHKLVEIQTKDDKKGPAFPPFATKLSWLVAMFMKDMGHSGATEDILTSLNNKLQTNYPLTRDDLFLQAKTQEMLGRFCQDRGDKQEAEKWFVKSLRIVMDASDEEEETELDLDLLNLKGCLLSHLGFLRMKEGLYDSAEDLLKEGLEYVRECGNMTARADIQYNLGLLRTQQSDFILAESDLRQSLSTREQWFGNAHPLVADTLFALADLMVKKDSSKGYDKIRAETLYRKTVKIREDCLGSTHLAVADTLLALGKVLMEEISYGAKTEAVGLLRRALDIKTTNLGGDHIDTVSVRNYLKTLEVTLKMGKYEFGPAKETDIRTVERPFSNMSWRDNDLKNLDKRSKLRSSAKSRGSSRPTSRDERSLHSMSRLSNASHITASERLMIETERPARLLNRESVERRLKIGKQMVNGFSGMPDYGRSVITEDKENEEEQERRQSPEQQQSQVQDNIIDSFGVDIARSEESPAQKRTQFMPQTQESGPVKLFKRFGSAESSRSSKHNVRPPRESSARSASSYGTSYRTGSSLKSYSSKKDTNPHSINLGNTSTVTSGPNCSLSSLLGNSKTPRDISRKVHHKSAWYHVPGRYFTDEDKLPPKRSQKTQDVKAMMRRLNMNTPPKIFAPRNGTTPTKFKKHKYFNESHMNNDNFGPTVKGIGPVASEAYSSEYIDDVYENPGSTVTFRGAYYME</sequence>
<feature type="compositionally biased region" description="Polar residues" evidence="2">
    <location>
        <begin position="1269"/>
        <end position="1279"/>
    </location>
</feature>
<feature type="compositionally biased region" description="Polar residues" evidence="2">
    <location>
        <begin position="1371"/>
        <end position="1383"/>
    </location>
</feature>
<dbReference type="Gene3D" id="1.25.40.10">
    <property type="entry name" value="Tetratricopeptide repeat domain"/>
    <property type="match status" value="1"/>
</dbReference>
<dbReference type="SMART" id="SM00028">
    <property type="entry name" value="TPR"/>
    <property type="match status" value="3"/>
</dbReference>
<dbReference type="InterPro" id="IPR027417">
    <property type="entry name" value="P-loop_NTPase"/>
</dbReference>
<gene>
    <name evidence="4" type="ORF">MGAL_10B021495</name>
</gene>
<feature type="region of interest" description="Disordered" evidence="2">
    <location>
        <begin position="1367"/>
        <end position="1386"/>
    </location>
</feature>
<feature type="compositionally biased region" description="Polar residues" evidence="2">
    <location>
        <begin position="1440"/>
        <end position="1455"/>
    </location>
</feature>
<dbReference type="PANTHER" id="PTHR19860">
    <property type="entry name" value="DDB1- AND CUL4-ASSOCIATED FACTOR 12-RELATED"/>
    <property type="match status" value="1"/>
</dbReference>
<reference evidence="4" key="1">
    <citation type="submission" date="2018-11" db="EMBL/GenBank/DDBJ databases">
        <authorList>
            <person name="Alioto T."/>
            <person name="Alioto T."/>
        </authorList>
    </citation>
    <scope>NUCLEOTIDE SEQUENCE</scope>
</reference>
<dbReference type="InterPro" id="IPR019734">
    <property type="entry name" value="TPR_rpt"/>
</dbReference>
<dbReference type="Gene3D" id="3.40.50.300">
    <property type="entry name" value="P-loop containing nucleotide triphosphate hydrolases"/>
    <property type="match status" value="1"/>
</dbReference>
<feature type="compositionally biased region" description="Low complexity" evidence="2">
    <location>
        <begin position="1413"/>
        <end position="1428"/>
    </location>
</feature>
<feature type="region of interest" description="Disordered" evidence="2">
    <location>
        <begin position="1392"/>
        <end position="1455"/>
    </location>
</feature>
<dbReference type="Proteomes" id="UP000596742">
    <property type="component" value="Unassembled WGS sequence"/>
</dbReference>
<keyword evidence="5" id="KW-1185">Reference proteome</keyword>
<accession>A0A8B6H2X6</accession>
<feature type="region of interest" description="Disordered" evidence="2">
    <location>
        <begin position="1236"/>
        <end position="1279"/>
    </location>
</feature>
<dbReference type="OrthoDB" id="2325716at2759"/>
<keyword evidence="1" id="KW-0677">Repeat</keyword>
<dbReference type="InterPro" id="IPR056884">
    <property type="entry name" value="NPHP3-like_N"/>
</dbReference>
<dbReference type="PANTHER" id="PTHR19860:SF18">
    <property type="entry name" value="DUF4062 DOMAIN-CONTAINING PROTEIN"/>
    <property type="match status" value="1"/>
</dbReference>
<evidence type="ECO:0000313" key="5">
    <source>
        <dbReference type="Proteomes" id="UP000596742"/>
    </source>
</evidence>
<dbReference type="EMBL" id="UYJE01009358">
    <property type="protein sequence ID" value="VDI72725.1"/>
    <property type="molecule type" value="Genomic_DNA"/>
</dbReference>
<dbReference type="Pfam" id="PF24883">
    <property type="entry name" value="NPHP3_N"/>
    <property type="match status" value="1"/>
</dbReference>
<evidence type="ECO:0000259" key="3">
    <source>
        <dbReference type="Pfam" id="PF24883"/>
    </source>
</evidence>
<feature type="region of interest" description="Disordered" evidence="2">
    <location>
        <begin position="1"/>
        <end position="20"/>
    </location>
</feature>
<dbReference type="GO" id="GO:0080008">
    <property type="term" value="C:Cul4-RING E3 ubiquitin ligase complex"/>
    <property type="evidence" value="ECO:0007669"/>
    <property type="project" value="TreeGrafter"/>
</dbReference>
<feature type="domain" description="Nephrocystin 3-like N-terminal" evidence="3">
    <location>
        <begin position="338"/>
        <end position="459"/>
    </location>
</feature>
<protein>
    <recommendedName>
        <fullName evidence="3">Nephrocystin 3-like N-terminal domain-containing protein</fullName>
    </recommendedName>
</protein>
<dbReference type="SUPFAM" id="SSF48452">
    <property type="entry name" value="TPR-like"/>
    <property type="match status" value="1"/>
</dbReference>
<dbReference type="SUPFAM" id="SSF52540">
    <property type="entry name" value="P-loop containing nucleoside triphosphate hydrolases"/>
    <property type="match status" value="1"/>
</dbReference>
<comment type="caution">
    <text evidence="4">The sequence shown here is derived from an EMBL/GenBank/DDBJ whole genome shotgun (WGS) entry which is preliminary data.</text>
</comment>